<feature type="non-terminal residue" evidence="1">
    <location>
        <position position="52"/>
    </location>
</feature>
<accession>A0ABN7WA92</accession>
<gene>
    <name evidence="1" type="ORF">GMARGA_LOCUS28538</name>
</gene>
<protein>
    <submittedName>
        <fullName evidence="1">14578_t:CDS:1</fullName>
    </submittedName>
</protein>
<organism evidence="1 2">
    <name type="scientific">Gigaspora margarita</name>
    <dbReference type="NCBI Taxonomy" id="4874"/>
    <lineage>
        <taxon>Eukaryota</taxon>
        <taxon>Fungi</taxon>
        <taxon>Fungi incertae sedis</taxon>
        <taxon>Mucoromycota</taxon>
        <taxon>Glomeromycotina</taxon>
        <taxon>Glomeromycetes</taxon>
        <taxon>Diversisporales</taxon>
        <taxon>Gigasporaceae</taxon>
        <taxon>Gigaspora</taxon>
    </lineage>
</organism>
<reference evidence="1 2" key="1">
    <citation type="submission" date="2021-06" db="EMBL/GenBank/DDBJ databases">
        <authorList>
            <person name="Kallberg Y."/>
            <person name="Tangrot J."/>
            <person name="Rosling A."/>
        </authorList>
    </citation>
    <scope>NUCLEOTIDE SEQUENCE [LARGE SCALE GENOMIC DNA]</scope>
    <source>
        <strain evidence="1 2">120-4 pot B 10/14</strain>
    </source>
</reference>
<name>A0ABN7WA92_GIGMA</name>
<evidence type="ECO:0000313" key="1">
    <source>
        <dbReference type="EMBL" id="CAG8824277.1"/>
    </source>
</evidence>
<evidence type="ECO:0000313" key="2">
    <source>
        <dbReference type="Proteomes" id="UP000789901"/>
    </source>
</evidence>
<keyword evidence="2" id="KW-1185">Reference proteome</keyword>
<dbReference type="Proteomes" id="UP000789901">
    <property type="component" value="Unassembled WGS sequence"/>
</dbReference>
<dbReference type="EMBL" id="CAJVQB010036654">
    <property type="protein sequence ID" value="CAG8824277.1"/>
    <property type="molecule type" value="Genomic_DNA"/>
</dbReference>
<proteinExistence type="predicted"/>
<sequence length="52" mass="6141">MNKLNLKRKISDPTHPNPYQLVTRIIRVEKELLTWVTTQVAWNDQMIAEGHL</sequence>
<comment type="caution">
    <text evidence="1">The sequence shown here is derived from an EMBL/GenBank/DDBJ whole genome shotgun (WGS) entry which is preliminary data.</text>
</comment>